<dbReference type="EMBL" id="JAWDGP010004277">
    <property type="protein sequence ID" value="KAK3765700.1"/>
    <property type="molecule type" value="Genomic_DNA"/>
</dbReference>
<reference evidence="1" key="1">
    <citation type="journal article" date="2023" name="G3 (Bethesda)">
        <title>A reference genome for the long-term kleptoplast-retaining sea slug Elysia crispata morphotype clarki.</title>
        <authorList>
            <person name="Eastman K.E."/>
            <person name="Pendleton A.L."/>
            <person name="Shaikh M.A."/>
            <person name="Suttiyut T."/>
            <person name="Ogas R."/>
            <person name="Tomko P."/>
            <person name="Gavelis G."/>
            <person name="Widhalm J.R."/>
            <person name="Wisecaver J.H."/>
        </authorList>
    </citation>
    <scope>NUCLEOTIDE SEQUENCE</scope>
    <source>
        <strain evidence="1">ECLA1</strain>
    </source>
</reference>
<proteinExistence type="predicted"/>
<sequence>MELWSVIYVHSSVLRYGRLRLLCQLLIRSGLSTFHTLGGLAESYCTGRLHIRSKTVAEGTNLILNILNRLKHFALELSDLGFPDPIINRSVRSIQCAQCFGTNQPRGP</sequence>
<dbReference type="Proteomes" id="UP001283361">
    <property type="component" value="Unassembled WGS sequence"/>
</dbReference>
<name>A0AAE0ZAN5_9GAST</name>
<gene>
    <name evidence="1" type="ORF">RRG08_026176</name>
</gene>
<protein>
    <submittedName>
        <fullName evidence="1">Uncharacterized protein</fullName>
    </submittedName>
</protein>
<keyword evidence="2" id="KW-1185">Reference proteome</keyword>
<evidence type="ECO:0000313" key="1">
    <source>
        <dbReference type="EMBL" id="KAK3765700.1"/>
    </source>
</evidence>
<accession>A0AAE0ZAN5</accession>
<dbReference type="AlphaFoldDB" id="A0AAE0ZAN5"/>
<organism evidence="1 2">
    <name type="scientific">Elysia crispata</name>
    <name type="common">lettuce slug</name>
    <dbReference type="NCBI Taxonomy" id="231223"/>
    <lineage>
        <taxon>Eukaryota</taxon>
        <taxon>Metazoa</taxon>
        <taxon>Spiralia</taxon>
        <taxon>Lophotrochozoa</taxon>
        <taxon>Mollusca</taxon>
        <taxon>Gastropoda</taxon>
        <taxon>Heterobranchia</taxon>
        <taxon>Euthyneura</taxon>
        <taxon>Panpulmonata</taxon>
        <taxon>Sacoglossa</taxon>
        <taxon>Placobranchoidea</taxon>
        <taxon>Plakobranchidae</taxon>
        <taxon>Elysia</taxon>
    </lineage>
</organism>
<comment type="caution">
    <text evidence="1">The sequence shown here is derived from an EMBL/GenBank/DDBJ whole genome shotgun (WGS) entry which is preliminary data.</text>
</comment>
<evidence type="ECO:0000313" key="2">
    <source>
        <dbReference type="Proteomes" id="UP001283361"/>
    </source>
</evidence>